<dbReference type="Pfam" id="PF00400">
    <property type="entry name" value="WD40"/>
    <property type="match status" value="2"/>
</dbReference>
<dbReference type="PROSITE" id="PS50082">
    <property type="entry name" value="WD_REPEATS_2"/>
    <property type="match status" value="2"/>
</dbReference>
<dbReference type="SUPFAM" id="SSF50998">
    <property type="entry name" value="Quinoprotein alcohol dehydrogenase-like"/>
    <property type="match status" value="1"/>
</dbReference>
<comment type="caution">
    <text evidence="4">The sequence shown here is derived from an EMBL/GenBank/DDBJ whole genome shotgun (WGS) entry which is preliminary data.</text>
</comment>
<dbReference type="PROSITE" id="PS50294">
    <property type="entry name" value="WD_REPEATS_REGION"/>
    <property type="match status" value="1"/>
</dbReference>
<evidence type="ECO:0000256" key="1">
    <source>
        <dbReference type="ARBA" id="ARBA00022574"/>
    </source>
</evidence>
<dbReference type="InterPro" id="IPR015943">
    <property type="entry name" value="WD40/YVTN_repeat-like_dom_sf"/>
</dbReference>
<dbReference type="InterPro" id="IPR001680">
    <property type="entry name" value="WD40_rpt"/>
</dbReference>
<dbReference type="InterPro" id="IPR011047">
    <property type="entry name" value="Quinoprotein_ADH-like_sf"/>
</dbReference>
<keyword evidence="5" id="KW-1185">Reference proteome</keyword>
<sequence length="304" mass="33076">MSDPPWCWRWRGCGDGAARYQVGNRSRSGGWRERRETGRLSRLQFTCESNCAPYLSVVPMRRPAIFLTALTACVALAMAEAVGEQYQQFGDAQSADLDLLNRSSDGTRELRRSEGKAYDIEVWDTEAKKTLGAITGLSGVVNVANLSPDGTKVVTAERTGIVGLWDAATGKQIRLLRGHEDQIHDARFSPDGTTIASAARDGTARTWDAETGAQIVGHKQSGGSYVDAVSFSPDGRWVLSSGNGWVDIWNARTGDVHSSTRIGPEDEGAFTTFARFSPDGKAIVVMDDDKPKDQIPLVMPLPRN</sequence>
<dbReference type="AlphaFoldDB" id="A0A6I3KP04"/>
<dbReference type="InterPro" id="IPR050505">
    <property type="entry name" value="WDR55/POC1"/>
</dbReference>
<evidence type="ECO:0000256" key="2">
    <source>
        <dbReference type="ARBA" id="ARBA00022737"/>
    </source>
</evidence>
<dbReference type="PANTHER" id="PTHR44019">
    <property type="entry name" value="WD REPEAT-CONTAINING PROTEIN 55"/>
    <property type="match status" value="1"/>
</dbReference>
<dbReference type="EMBL" id="WMBQ01000002">
    <property type="protein sequence ID" value="MTD95660.1"/>
    <property type="molecule type" value="Genomic_DNA"/>
</dbReference>
<name>A0A6I3KP04_9HYPH</name>
<accession>A0A6I3KP04</accession>
<feature type="repeat" description="WD" evidence="3">
    <location>
        <begin position="134"/>
        <end position="175"/>
    </location>
</feature>
<dbReference type="Proteomes" id="UP000440694">
    <property type="component" value="Unassembled WGS sequence"/>
</dbReference>
<organism evidence="4 5">
    <name type="scientific">Hyphomicrobium album</name>
    <dbReference type="NCBI Taxonomy" id="2665159"/>
    <lineage>
        <taxon>Bacteria</taxon>
        <taxon>Pseudomonadati</taxon>
        <taxon>Pseudomonadota</taxon>
        <taxon>Alphaproteobacteria</taxon>
        <taxon>Hyphomicrobiales</taxon>
        <taxon>Hyphomicrobiaceae</taxon>
        <taxon>Hyphomicrobium</taxon>
    </lineage>
</organism>
<dbReference type="Gene3D" id="2.130.10.10">
    <property type="entry name" value="YVTN repeat-like/Quinoprotein amine dehydrogenase"/>
    <property type="match status" value="1"/>
</dbReference>
<proteinExistence type="predicted"/>
<dbReference type="PROSITE" id="PS00678">
    <property type="entry name" value="WD_REPEATS_1"/>
    <property type="match status" value="1"/>
</dbReference>
<evidence type="ECO:0000313" key="5">
    <source>
        <dbReference type="Proteomes" id="UP000440694"/>
    </source>
</evidence>
<evidence type="ECO:0000313" key="4">
    <source>
        <dbReference type="EMBL" id="MTD95660.1"/>
    </source>
</evidence>
<keyword evidence="2" id="KW-0677">Repeat</keyword>
<gene>
    <name evidence="4" type="ORF">GIW81_15075</name>
</gene>
<dbReference type="PANTHER" id="PTHR44019:SF8">
    <property type="entry name" value="POC1 CENTRIOLAR PROTEIN HOMOLOG"/>
    <property type="match status" value="1"/>
</dbReference>
<keyword evidence="1 3" id="KW-0853">WD repeat</keyword>
<feature type="repeat" description="WD" evidence="3">
    <location>
        <begin position="176"/>
        <end position="217"/>
    </location>
</feature>
<protein>
    <submittedName>
        <fullName evidence="4">Uncharacterized protein</fullName>
    </submittedName>
</protein>
<reference evidence="4 5" key="1">
    <citation type="submission" date="2019-11" db="EMBL/GenBank/DDBJ databases">
        <title>Identification of a novel strain.</title>
        <authorList>
            <person name="Xu Q."/>
            <person name="Wang G."/>
        </authorList>
    </citation>
    <scope>NUCLEOTIDE SEQUENCE [LARGE SCALE GENOMIC DNA]</scope>
    <source>
        <strain evidence="5">xq</strain>
    </source>
</reference>
<dbReference type="InterPro" id="IPR019775">
    <property type="entry name" value="WD40_repeat_CS"/>
</dbReference>
<evidence type="ECO:0000256" key="3">
    <source>
        <dbReference type="PROSITE-ProRule" id="PRU00221"/>
    </source>
</evidence>
<dbReference type="SMART" id="SM00320">
    <property type="entry name" value="WD40"/>
    <property type="match status" value="3"/>
</dbReference>